<dbReference type="Pfam" id="PF02776">
    <property type="entry name" value="TPP_enzyme_N"/>
    <property type="match status" value="1"/>
</dbReference>
<name>A0ABV0M4N7_9HYPH</name>
<dbReference type="InterPro" id="IPR000399">
    <property type="entry name" value="TPP-bd_CS"/>
</dbReference>
<dbReference type="EMBL" id="JBEAAL010000014">
    <property type="protein sequence ID" value="MEQ1406838.1"/>
    <property type="molecule type" value="Genomic_DNA"/>
</dbReference>
<evidence type="ECO:0000259" key="6">
    <source>
        <dbReference type="Pfam" id="PF02776"/>
    </source>
</evidence>
<dbReference type="InterPro" id="IPR012001">
    <property type="entry name" value="Thiamin_PyroP_enz_TPP-bd_dom"/>
</dbReference>
<feature type="domain" description="Thiamine pyrophosphate enzyme N-terminal TPP-binding" evidence="6">
    <location>
        <begin position="3"/>
        <end position="119"/>
    </location>
</feature>
<accession>A0ABV0M4N7</accession>
<comment type="caution">
    <text evidence="7">The sequence shown here is derived from an EMBL/GenBank/DDBJ whole genome shotgun (WGS) entry which is preliminary data.</text>
</comment>
<organism evidence="7 8">
    <name type="scientific">Neorhizobium phenanthreniclasticum</name>
    <dbReference type="NCBI Taxonomy" id="3157917"/>
    <lineage>
        <taxon>Bacteria</taxon>
        <taxon>Pseudomonadati</taxon>
        <taxon>Pseudomonadota</taxon>
        <taxon>Alphaproteobacteria</taxon>
        <taxon>Hyphomicrobiales</taxon>
        <taxon>Rhizobiaceae</taxon>
        <taxon>Rhizobium/Agrobacterium group</taxon>
        <taxon>Neorhizobium</taxon>
    </lineage>
</organism>
<dbReference type="InterPro" id="IPR029035">
    <property type="entry name" value="DHS-like_NAD/FAD-binding_dom"/>
</dbReference>
<dbReference type="SUPFAM" id="SSF52518">
    <property type="entry name" value="Thiamin diphosphate-binding fold (THDP-binding)"/>
    <property type="match status" value="2"/>
</dbReference>
<dbReference type="CDD" id="cd07035">
    <property type="entry name" value="TPP_PYR_POX_like"/>
    <property type="match status" value="1"/>
</dbReference>
<proteinExistence type="inferred from homology"/>
<dbReference type="Pfam" id="PF00205">
    <property type="entry name" value="TPP_enzyme_M"/>
    <property type="match status" value="1"/>
</dbReference>
<dbReference type="PANTHER" id="PTHR18968">
    <property type="entry name" value="THIAMINE PYROPHOSPHATE ENZYMES"/>
    <property type="match status" value="1"/>
</dbReference>
<evidence type="ECO:0000259" key="5">
    <source>
        <dbReference type="Pfam" id="PF02775"/>
    </source>
</evidence>
<dbReference type="InterPro" id="IPR045229">
    <property type="entry name" value="TPP_enz"/>
</dbReference>
<dbReference type="Gene3D" id="3.40.50.970">
    <property type="match status" value="2"/>
</dbReference>
<dbReference type="PANTHER" id="PTHR18968:SF167">
    <property type="entry name" value="ACETOLACTATE SYNTHASE LARGE SUBUNIT ILVB2-RELATED"/>
    <property type="match status" value="1"/>
</dbReference>
<evidence type="ECO:0000256" key="1">
    <source>
        <dbReference type="ARBA" id="ARBA00007812"/>
    </source>
</evidence>
<dbReference type="Pfam" id="PF02775">
    <property type="entry name" value="TPP_enzyme_C"/>
    <property type="match status" value="1"/>
</dbReference>
<dbReference type="InterPro" id="IPR011766">
    <property type="entry name" value="TPP_enzyme_TPP-bd"/>
</dbReference>
<keyword evidence="2 3" id="KW-0786">Thiamine pyrophosphate</keyword>
<dbReference type="Proteomes" id="UP001496627">
    <property type="component" value="Unassembled WGS sequence"/>
</dbReference>
<feature type="domain" description="Thiamine pyrophosphate enzyme TPP-binding" evidence="5">
    <location>
        <begin position="373"/>
        <end position="516"/>
    </location>
</feature>
<comment type="similarity">
    <text evidence="1 3">Belongs to the TPP enzyme family.</text>
</comment>
<evidence type="ECO:0000313" key="8">
    <source>
        <dbReference type="Proteomes" id="UP001496627"/>
    </source>
</evidence>
<evidence type="ECO:0000256" key="2">
    <source>
        <dbReference type="ARBA" id="ARBA00023052"/>
    </source>
</evidence>
<reference evidence="7 8" key="1">
    <citation type="submission" date="2024-05" db="EMBL/GenBank/DDBJ databases">
        <title>Neorhizobium sp. Rsf11, a plant growth promoting and heavy metal resistant PAH-degrader.</title>
        <authorList>
            <person name="Golubev S.N."/>
            <person name="Muratova A.Y."/>
            <person name="Markelova M.I."/>
        </authorList>
    </citation>
    <scope>NUCLEOTIDE SEQUENCE [LARGE SCALE GENOMIC DNA]</scope>
    <source>
        <strain evidence="7 8">Rsf11</strain>
    </source>
</reference>
<dbReference type="PROSITE" id="PS00187">
    <property type="entry name" value="TPP_ENZYMES"/>
    <property type="match status" value="1"/>
</dbReference>
<sequence>MAMTGGDVIAASLRAHGVNTVFGIPGAQLYGLFDALQRDGMRVITPRHEQTCAYMAFGYARASGQAGVYSVVPGPGVLNTAAALLTAWGCNEPVLCLTGQVPTAFLGKGRGHLHEMRDQRATLAGIAKSAERAERAGDVSAAVAHAFREMHSLKPGPATVEMPWEQFTAEGEFEIVRPLERHPDPVADVAIGAAARAIEKAQRPMIFVGPAGFESRDEVLRLAELLHAPVVGFRSGRGVVSNRHELGLTIAEARRLWPSVDCIIGIGTRLEVPSWRWQARPEVPVVRLEIDAEELTRISGTLGVLGRAKTSLSALLEEIGPRIASPDWQAAIRSARVETAEAIKEISPHHGYLQAIRQALPDDGILVEEVCQAGFASWYCYPVYEPRTFISTGFEGTLGFGFPTALGVKVTRPDVPVVSIAGDGGFMFAAQELATAAQYGIDVITVVFNNSAFGNVKRDQQQNFNGRLIGAELRNPDFGKLAAAFHVDFARVSAPAELRKAIETAMTRGGPWLIEVPLSIENEVSPWKFIHG</sequence>
<dbReference type="RefSeq" id="WP_348863559.1">
    <property type="nucleotide sequence ID" value="NZ_JBEAAL010000014.1"/>
</dbReference>
<dbReference type="InterPro" id="IPR029061">
    <property type="entry name" value="THDP-binding"/>
</dbReference>
<dbReference type="NCBIfam" id="NF006122">
    <property type="entry name" value="PRK08266.1"/>
    <property type="match status" value="1"/>
</dbReference>
<keyword evidence="8" id="KW-1185">Reference proteome</keyword>
<dbReference type="SUPFAM" id="SSF52467">
    <property type="entry name" value="DHS-like NAD/FAD-binding domain"/>
    <property type="match status" value="1"/>
</dbReference>
<evidence type="ECO:0000259" key="4">
    <source>
        <dbReference type="Pfam" id="PF00205"/>
    </source>
</evidence>
<dbReference type="InterPro" id="IPR012000">
    <property type="entry name" value="Thiamin_PyroP_enz_cen_dom"/>
</dbReference>
<dbReference type="Gene3D" id="3.40.50.1220">
    <property type="entry name" value="TPP-binding domain"/>
    <property type="match status" value="1"/>
</dbReference>
<evidence type="ECO:0000256" key="3">
    <source>
        <dbReference type="RuleBase" id="RU362132"/>
    </source>
</evidence>
<protein>
    <submittedName>
        <fullName evidence="7">Thiamine pyrophosphate-dependent enzyme</fullName>
    </submittedName>
</protein>
<feature type="domain" description="Thiamine pyrophosphate enzyme central" evidence="4">
    <location>
        <begin position="192"/>
        <end position="315"/>
    </location>
</feature>
<evidence type="ECO:0000313" key="7">
    <source>
        <dbReference type="EMBL" id="MEQ1406838.1"/>
    </source>
</evidence>
<gene>
    <name evidence="7" type="ORF">ABK249_18065</name>
</gene>